<evidence type="ECO:0000256" key="3">
    <source>
        <dbReference type="SAM" id="MobiDB-lite"/>
    </source>
</evidence>
<dbReference type="Proteomes" id="UP000215914">
    <property type="component" value="Unassembled WGS sequence"/>
</dbReference>
<feature type="domain" description="PRONE" evidence="4">
    <location>
        <begin position="26"/>
        <end position="63"/>
    </location>
</feature>
<evidence type="ECO:0000313" key="6">
    <source>
        <dbReference type="Proteomes" id="UP000215914"/>
    </source>
</evidence>
<evidence type="ECO:0000313" key="5">
    <source>
        <dbReference type="EMBL" id="KAF5762849.1"/>
    </source>
</evidence>
<dbReference type="InterPro" id="IPR005512">
    <property type="entry name" value="PRONE_dom"/>
</dbReference>
<feature type="compositionally biased region" description="Basic and acidic residues" evidence="3">
    <location>
        <begin position="1"/>
        <end position="13"/>
    </location>
</feature>
<dbReference type="PANTHER" id="PTHR33101:SF81">
    <property type="entry name" value="PRONE DOMAIN, ROP GUANINE NUCLEOTIDE EXCHANGE FACTOR"/>
    <property type="match status" value="1"/>
</dbReference>
<keyword evidence="6" id="KW-1185">Reference proteome</keyword>
<dbReference type="AlphaFoldDB" id="A0A9K3H2Z4"/>
<dbReference type="InterPro" id="IPR038937">
    <property type="entry name" value="RopGEF"/>
</dbReference>
<reference evidence="5" key="1">
    <citation type="journal article" date="2017" name="Nature">
        <title>The sunflower genome provides insights into oil metabolism, flowering and Asterid evolution.</title>
        <authorList>
            <person name="Badouin H."/>
            <person name="Gouzy J."/>
            <person name="Grassa C.J."/>
            <person name="Murat F."/>
            <person name="Staton S.E."/>
            <person name="Cottret L."/>
            <person name="Lelandais-Briere C."/>
            <person name="Owens G.L."/>
            <person name="Carrere S."/>
            <person name="Mayjonade B."/>
            <person name="Legrand L."/>
            <person name="Gill N."/>
            <person name="Kane N.C."/>
            <person name="Bowers J.E."/>
            <person name="Hubner S."/>
            <person name="Bellec A."/>
            <person name="Berard A."/>
            <person name="Berges H."/>
            <person name="Blanchet N."/>
            <person name="Boniface M.C."/>
            <person name="Brunel D."/>
            <person name="Catrice O."/>
            <person name="Chaidir N."/>
            <person name="Claudel C."/>
            <person name="Donnadieu C."/>
            <person name="Faraut T."/>
            <person name="Fievet G."/>
            <person name="Helmstetter N."/>
            <person name="King M."/>
            <person name="Knapp S.J."/>
            <person name="Lai Z."/>
            <person name="Le Paslier M.C."/>
            <person name="Lippi Y."/>
            <person name="Lorenzon L."/>
            <person name="Mandel J.R."/>
            <person name="Marage G."/>
            <person name="Marchand G."/>
            <person name="Marquand E."/>
            <person name="Bret-Mestries E."/>
            <person name="Morien E."/>
            <person name="Nambeesan S."/>
            <person name="Nguyen T."/>
            <person name="Pegot-Espagnet P."/>
            <person name="Pouilly N."/>
            <person name="Raftis F."/>
            <person name="Sallet E."/>
            <person name="Schiex T."/>
            <person name="Thomas J."/>
            <person name="Vandecasteele C."/>
            <person name="Vares D."/>
            <person name="Vear F."/>
            <person name="Vautrin S."/>
            <person name="Crespi M."/>
            <person name="Mangin B."/>
            <person name="Burke J.M."/>
            <person name="Salse J."/>
            <person name="Munos S."/>
            <person name="Vincourt P."/>
            <person name="Rieseberg L.H."/>
            <person name="Langlade N.B."/>
        </authorList>
    </citation>
    <scope>NUCLEOTIDE SEQUENCE</scope>
    <source>
        <tissue evidence="5">Leaves</tissue>
    </source>
</reference>
<dbReference type="GO" id="GO:0005085">
    <property type="term" value="F:guanyl-nucleotide exchange factor activity"/>
    <property type="evidence" value="ECO:0007669"/>
    <property type="project" value="UniProtKB-UniRule"/>
</dbReference>
<protein>
    <submittedName>
        <fullName evidence="5">PRONE domain, Rop guanine nucleotide exchange factor</fullName>
    </submittedName>
</protein>
<dbReference type="Pfam" id="PF03759">
    <property type="entry name" value="PRONE"/>
    <property type="match status" value="2"/>
</dbReference>
<dbReference type="OrthoDB" id="1053009at2759"/>
<accession>A0A9K3H2Z4</accession>
<gene>
    <name evidence="5" type="ORF">HanXRQr2_Chr15g0673471</name>
</gene>
<organism evidence="5 6">
    <name type="scientific">Helianthus annuus</name>
    <name type="common">Common sunflower</name>
    <dbReference type="NCBI Taxonomy" id="4232"/>
    <lineage>
        <taxon>Eukaryota</taxon>
        <taxon>Viridiplantae</taxon>
        <taxon>Streptophyta</taxon>
        <taxon>Embryophyta</taxon>
        <taxon>Tracheophyta</taxon>
        <taxon>Spermatophyta</taxon>
        <taxon>Magnoliopsida</taxon>
        <taxon>eudicotyledons</taxon>
        <taxon>Gunneridae</taxon>
        <taxon>Pentapetalae</taxon>
        <taxon>asterids</taxon>
        <taxon>campanulids</taxon>
        <taxon>Asterales</taxon>
        <taxon>Asteraceae</taxon>
        <taxon>Asteroideae</taxon>
        <taxon>Heliantheae alliance</taxon>
        <taxon>Heliantheae</taxon>
        <taxon>Helianthus</taxon>
    </lineage>
</organism>
<name>A0A9K3H2Z4_HELAN</name>
<dbReference type="Gramene" id="mRNA:HanXRQr2_Chr15g0673471">
    <property type="protein sequence ID" value="mRNA:HanXRQr2_Chr15g0673471"/>
    <property type="gene ID" value="HanXRQr2_Chr15g0673471"/>
</dbReference>
<dbReference type="PANTHER" id="PTHR33101">
    <property type="entry name" value="ROP GUANINE NUCLEOTIDE EXCHANGE FACTOR 1"/>
    <property type="match status" value="1"/>
</dbReference>
<evidence type="ECO:0000259" key="4">
    <source>
        <dbReference type="PROSITE" id="PS51334"/>
    </source>
</evidence>
<keyword evidence="1 2" id="KW-0344">Guanine-nucleotide releasing factor</keyword>
<feature type="region of interest" description="Disordered" evidence="3">
    <location>
        <begin position="1"/>
        <end position="20"/>
    </location>
</feature>
<comment type="caution">
    <text evidence="5">The sequence shown here is derived from an EMBL/GenBank/DDBJ whole genome shotgun (WGS) entry which is preliminary data.</text>
</comment>
<reference evidence="5" key="2">
    <citation type="submission" date="2020-06" db="EMBL/GenBank/DDBJ databases">
        <title>Helianthus annuus Genome sequencing and assembly Release 2.</title>
        <authorList>
            <person name="Gouzy J."/>
            <person name="Langlade N."/>
            <person name="Munos S."/>
        </authorList>
    </citation>
    <scope>NUCLEOTIDE SEQUENCE</scope>
    <source>
        <tissue evidence="5">Leaves</tissue>
    </source>
</reference>
<dbReference type="PROSITE" id="PS51334">
    <property type="entry name" value="PRONE"/>
    <property type="match status" value="1"/>
</dbReference>
<dbReference type="EMBL" id="MNCJ02000330">
    <property type="protein sequence ID" value="KAF5762849.1"/>
    <property type="molecule type" value="Genomic_DNA"/>
</dbReference>
<sequence length="209" mass="22912">MEAQLKEASENKSKNSLATTEGIESAAVTKKLISKIGMMKEKFAKLLLGEDMSGGGKGVCTALVDWLLSVSGSIVDFVPSLQQYPDGATYEVMATRPLTTLASKSLVAKGGNDGSYMPSESSETEVSASMMDFLKNNIYYCCMQVVTLSGSHGQILWGKSSCRFHILQLMIPMDPYPCFLIIYLQYLPVLDKLIKMKLQRSRDSCLGCF</sequence>
<proteinExistence type="predicted"/>
<evidence type="ECO:0000256" key="2">
    <source>
        <dbReference type="PROSITE-ProRule" id="PRU00663"/>
    </source>
</evidence>
<dbReference type="Gene3D" id="1.20.58.2010">
    <property type="entry name" value="PRONE domain, subdomain 1"/>
    <property type="match status" value="2"/>
</dbReference>
<evidence type="ECO:0000256" key="1">
    <source>
        <dbReference type="ARBA" id="ARBA00022658"/>
    </source>
</evidence>